<evidence type="ECO:0000313" key="2">
    <source>
        <dbReference type="Proteomes" id="UP000274131"/>
    </source>
</evidence>
<name>A0A0N4VR18_ENTVE</name>
<dbReference type="AlphaFoldDB" id="A0A0N4VR18"/>
<organism evidence="3">
    <name type="scientific">Enterobius vermicularis</name>
    <name type="common">Human pinworm</name>
    <dbReference type="NCBI Taxonomy" id="51028"/>
    <lineage>
        <taxon>Eukaryota</taxon>
        <taxon>Metazoa</taxon>
        <taxon>Ecdysozoa</taxon>
        <taxon>Nematoda</taxon>
        <taxon>Chromadorea</taxon>
        <taxon>Rhabditida</taxon>
        <taxon>Spirurina</taxon>
        <taxon>Oxyuridomorpha</taxon>
        <taxon>Oxyuroidea</taxon>
        <taxon>Oxyuridae</taxon>
        <taxon>Enterobius</taxon>
    </lineage>
</organism>
<protein>
    <submittedName>
        <fullName evidence="3">HTH_Tnp_Tc3_1 domain-containing protein</fullName>
    </submittedName>
</protein>
<dbReference type="EMBL" id="UXUI01015479">
    <property type="protein sequence ID" value="VDD97863.1"/>
    <property type="molecule type" value="Genomic_DNA"/>
</dbReference>
<dbReference type="WBParaSite" id="EVEC_0001347701-mRNA-1">
    <property type="protein sequence ID" value="EVEC_0001347701-mRNA-1"/>
    <property type="gene ID" value="EVEC_0001347701"/>
</dbReference>
<dbReference type="Proteomes" id="UP000274131">
    <property type="component" value="Unassembled WGS sequence"/>
</dbReference>
<evidence type="ECO:0000313" key="3">
    <source>
        <dbReference type="WBParaSite" id="EVEC_0001347701-mRNA-1"/>
    </source>
</evidence>
<proteinExistence type="predicted"/>
<sequence>MHRGPETKDKATRVTTEQRVKLGVHTVKKVGLRLSRRYRSREKECVDGESAREDRAAAYAGGLERRRPEAQREGHGQMANVMRCVGRSATGWVIYLPLSAF</sequence>
<evidence type="ECO:0000313" key="1">
    <source>
        <dbReference type="EMBL" id="VDD97863.1"/>
    </source>
</evidence>
<reference evidence="1 2" key="2">
    <citation type="submission" date="2018-10" db="EMBL/GenBank/DDBJ databases">
        <authorList>
            <consortium name="Pathogen Informatics"/>
        </authorList>
    </citation>
    <scope>NUCLEOTIDE SEQUENCE [LARGE SCALE GENOMIC DNA]</scope>
</reference>
<reference evidence="3" key="1">
    <citation type="submission" date="2017-02" db="UniProtKB">
        <authorList>
            <consortium name="WormBaseParasite"/>
        </authorList>
    </citation>
    <scope>IDENTIFICATION</scope>
</reference>
<keyword evidence="2" id="KW-1185">Reference proteome</keyword>
<gene>
    <name evidence="1" type="ORF">EVEC_LOCUS12614</name>
</gene>
<accession>A0A0N4VR18</accession>